<feature type="coiled-coil region" evidence="8">
    <location>
        <begin position="91"/>
        <end position="155"/>
    </location>
</feature>
<dbReference type="VEuPathDB" id="FungiDB:SeMB42_g05131"/>
<comment type="caution">
    <text evidence="11">The sequence shown here is derived from an EMBL/GenBank/DDBJ whole genome shotgun (WGS) entry which is preliminary data.</text>
</comment>
<keyword evidence="6" id="KW-0539">Nucleus</keyword>
<keyword evidence="7" id="KW-0469">Meiosis</keyword>
<dbReference type="Pfam" id="PF07106">
    <property type="entry name" value="WHD_TBPIP"/>
    <property type="match status" value="1"/>
</dbReference>
<dbReference type="Proteomes" id="UP000320475">
    <property type="component" value="Unassembled WGS sequence"/>
</dbReference>
<dbReference type="GO" id="GO:0000709">
    <property type="term" value="P:meiotic joint molecule formation"/>
    <property type="evidence" value="ECO:0007669"/>
    <property type="project" value="TreeGrafter"/>
</dbReference>
<dbReference type="GO" id="GO:0000794">
    <property type="term" value="C:condensed nuclear chromosome"/>
    <property type="evidence" value="ECO:0007669"/>
    <property type="project" value="TreeGrafter"/>
</dbReference>
<evidence type="ECO:0000256" key="6">
    <source>
        <dbReference type="ARBA" id="ARBA00023242"/>
    </source>
</evidence>
<keyword evidence="5" id="KW-0233">DNA recombination</keyword>
<evidence type="ECO:0000259" key="9">
    <source>
        <dbReference type="Pfam" id="PF07106"/>
    </source>
</evidence>
<proteinExistence type="inferred from homology"/>
<feature type="domain" description="Homologous-pairing protein 2 winged helix" evidence="9">
    <location>
        <begin position="17"/>
        <end position="79"/>
    </location>
</feature>
<dbReference type="GO" id="GO:0007129">
    <property type="term" value="P:homologous chromosome pairing at meiosis"/>
    <property type="evidence" value="ECO:0007669"/>
    <property type="project" value="TreeGrafter"/>
</dbReference>
<dbReference type="InterPro" id="IPR010776">
    <property type="entry name" value="Hop2_WH_dom"/>
</dbReference>
<dbReference type="InterPro" id="IPR036388">
    <property type="entry name" value="WH-like_DNA-bd_sf"/>
</dbReference>
<dbReference type="GO" id="GO:0120230">
    <property type="term" value="F:recombinase activator activity"/>
    <property type="evidence" value="ECO:0007669"/>
    <property type="project" value="TreeGrafter"/>
</dbReference>
<dbReference type="EMBL" id="QEAM01000119">
    <property type="protein sequence ID" value="TPX45996.1"/>
    <property type="molecule type" value="Genomic_DNA"/>
</dbReference>
<organism evidence="11 12">
    <name type="scientific">Synchytrium endobioticum</name>
    <dbReference type="NCBI Taxonomy" id="286115"/>
    <lineage>
        <taxon>Eukaryota</taxon>
        <taxon>Fungi</taxon>
        <taxon>Fungi incertae sedis</taxon>
        <taxon>Chytridiomycota</taxon>
        <taxon>Chytridiomycota incertae sedis</taxon>
        <taxon>Chytridiomycetes</taxon>
        <taxon>Synchytriales</taxon>
        <taxon>Synchytriaceae</taxon>
        <taxon>Synchytrium</taxon>
    </lineage>
</organism>
<dbReference type="InterPro" id="IPR040661">
    <property type="entry name" value="LZ3wCH"/>
</dbReference>
<dbReference type="PANTHER" id="PTHR15938">
    <property type="entry name" value="TBP-1 INTERACTING PROTEIN"/>
    <property type="match status" value="1"/>
</dbReference>
<dbReference type="Gene3D" id="1.10.10.10">
    <property type="entry name" value="Winged helix-like DNA-binding domain superfamily/Winged helix DNA-binding domain"/>
    <property type="match status" value="1"/>
</dbReference>
<evidence type="ECO:0000259" key="10">
    <source>
        <dbReference type="Pfam" id="PF18517"/>
    </source>
</evidence>
<feature type="domain" description="Leucine zipper with capping helix" evidence="10">
    <location>
        <begin position="159"/>
        <end position="214"/>
    </location>
</feature>
<gene>
    <name evidence="11" type="ORF">SeLEV6574_g03496</name>
</gene>
<sequence>MPPKASNKKKGPSQDDESEIIFSYLRRQNRPYSAADIYNNLKLEPPKGKGNVQKILTTLLDEAKIAGKQYGKQMVYVCRQDEFETPSAEELEAMDSTIEQIKNEITVLTENNHALGAELSKLNNSMTDAELESRLAELADENSKSAERLEKLKAGQQLVTDEERRKIDQDYDTYRKHWQVRKRMFKEAWAMVTENLPDKPAELMERLGVETDEMHNMDFSRDWMVQLA</sequence>
<evidence type="ECO:0000256" key="4">
    <source>
        <dbReference type="ARBA" id="ARBA00023054"/>
    </source>
</evidence>
<reference evidence="11 12" key="1">
    <citation type="journal article" date="2019" name="Sci. Rep.">
        <title>Comparative genomics of chytrid fungi reveal insights into the obligate biotrophic and pathogenic lifestyle of Synchytrium endobioticum.</title>
        <authorList>
            <person name="van de Vossenberg B.T.L.H."/>
            <person name="Warris S."/>
            <person name="Nguyen H.D.T."/>
            <person name="van Gent-Pelzer M.P.E."/>
            <person name="Joly D.L."/>
            <person name="van de Geest H.C."/>
            <person name="Bonants P.J.M."/>
            <person name="Smith D.S."/>
            <person name="Levesque C.A."/>
            <person name="van der Lee T.A.J."/>
        </authorList>
    </citation>
    <scope>NUCLEOTIDE SEQUENCE [LARGE SCALE GENOMIC DNA]</scope>
    <source>
        <strain evidence="11 12">LEV6574</strain>
    </source>
</reference>
<evidence type="ECO:0000256" key="2">
    <source>
        <dbReference type="ARBA" id="ARBA00007922"/>
    </source>
</evidence>
<comment type="subcellular location">
    <subcellularLocation>
        <location evidence="1">Nucleus</location>
    </subcellularLocation>
</comment>
<dbReference type="GO" id="GO:0120231">
    <property type="term" value="C:DNA recombinase auxiliary factor complex"/>
    <property type="evidence" value="ECO:0007669"/>
    <property type="project" value="TreeGrafter"/>
</dbReference>
<accession>A0A507D3E7</accession>
<protein>
    <recommendedName>
        <fullName evidence="3">Homologous-pairing protein 2 homolog</fullName>
    </recommendedName>
</protein>
<evidence type="ECO:0000313" key="11">
    <source>
        <dbReference type="EMBL" id="TPX45996.1"/>
    </source>
</evidence>
<evidence type="ECO:0000256" key="8">
    <source>
        <dbReference type="SAM" id="Coils"/>
    </source>
</evidence>
<dbReference type="GO" id="GO:0010774">
    <property type="term" value="P:meiotic strand invasion involved in reciprocal meiotic recombination"/>
    <property type="evidence" value="ECO:0007669"/>
    <property type="project" value="TreeGrafter"/>
</dbReference>
<evidence type="ECO:0000256" key="7">
    <source>
        <dbReference type="ARBA" id="ARBA00023254"/>
    </source>
</evidence>
<evidence type="ECO:0000256" key="1">
    <source>
        <dbReference type="ARBA" id="ARBA00004123"/>
    </source>
</evidence>
<name>A0A507D3E7_9FUNG</name>
<keyword evidence="4 8" id="KW-0175">Coiled coil</keyword>
<evidence type="ECO:0000256" key="5">
    <source>
        <dbReference type="ARBA" id="ARBA00023172"/>
    </source>
</evidence>
<evidence type="ECO:0000313" key="12">
    <source>
        <dbReference type="Proteomes" id="UP000320475"/>
    </source>
</evidence>
<dbReference type="Pfam" id="PF18517">
    <property type="entry name" value="LZ3wCH"/>
    <property type="match status" value="1"/>
</dbReference>
<comment type="similarity">
    <text evidence="2">Belongs to the HOP2 family.</text>
</comment>
<dbReference type="AlphaFoldDB" id="A0A507D3E7"/>
<dbReference type="OrthoDB" id="272266at2759"/>
<dbReference type="PANTHER" id="PTHR15938:SF0">
    <property type="entry name" value="HOMOLOGOUS-PAIRING PROTEIN 2 HOMOLOG"/>
    <property type="match status" value="1"/>
</dbReference>
<evidence type="ECO:0000256" key="3">
    <source>
        <dbReference type="ARBA" id="ARBA00016093"/>
    </source>
</evidence>
<dbReference type="GO" id="GO:0003690">
    <property type="term" value="F:double-stranded DNA binding"/>
    <property type="evidence" value="ECO:0007669"/>
    <property type="project" value="TreeGrafter"/>
</dbReference>